<evidence type="ECO:0000313" key="7">
    <source>
        <dbReference type="EMBL" id="NEB90248.1"/>
    </source>
</evidence>
<evidence type="ECO:0000313" key="8">
    <source>
        <dbReference type="Proteomes" id="UP000470520"/>
    </source>
</evidence>
<feature type="transmembrane region" description="Helical" evidence="6">
    <location>
        <begin position="372"/>
        <end position="394"/>
    </location>
</feature>
<dbReference type="NCBIfam" id="NF001923">
    <property type="entry name" value="PRK00701.1"/>
    <property type="match status" value="1"/>
</dbReference>
<dbReference type="GO" id="GO:0005384">
    <property type="term" value="F:manganese ion transmembrane transporter activity"/>
    <property type="evidence" value="ECO:0007669"/>
    <property type="project" value="TreeGrafter"/>
</dbReference>
<dbReference type="EMBL" id="JAAGMR010000003">
    <property type="protein sequence ID" value="NEB90248.1"/>
    <property type="molecule type" value="Genomic_DNA"/>
</dbReference>
<sequence length="435" mass="45576">MSAPTVTQPKCPPAPDEASLVLGPFVDIRSRSKWRFRLALLGPAFVVAVAYVDPGNVATNVEAGARTGYMLVWVVVLANIMAMLVQYLSAKLGLATGKNLPEQCRELAPRWLSRLLWAQAELVAMATDLAEFAGAALGLSLLFAMPIPLAGVVTALVSFAVLACQRKGCRPFEIAVAALLLLVAGGFAYDLLAVGHQSAADAAAGMAPRLDGKTTGLLAAAIVGATVMPHAVYLHSALTQRRVRTSDPRNRRLLLRFLRIDCALGFTIAGAVNLGMLCLSAALFRGRAWGDLDAVTAAHADLGRTVGGGASLAFAVALLASGLSSSSVGTCAGQVVMQGFLRRRIPLFARRLLTMAPALLVLSLGFPVTTTLVLSQVVLAFGIPFVLLPVVLLTRRRDLMGPLVNRTTTTVAGALVCALVVCLNAYLIVTMARGG</sequence>
<dbReference type="Pfam" id="PF01566">
    <property type="entry name" value="Nramp"/>
    <property type="match status" value="1"/>
</dbReference>
<evidence type="ECO:0000256" key="6">
    <source>
        <dbReference type="SAM" id="Phobius"/>
    </source>
</evidence>
<comment type="caution">
    <text evidence="7">The sequence shown here is derived from an EMBL/GenBank/DDBJ whole genome shotgun (WGS) entry which is preliminary data.</text>
</comment>
<feature type="transmembrane region" description="Helical" evidence="6">
    <location>
        <begin position="312"/>
        <end position="336"/>
    </location>
</feature>
<keyword evidence="5 6" id="KW-0472">Membrane</keyword>
<gene>
    <name evidence="7" type="primary">mntH</name>
    <name evidence="7" type="ORF">G3I21_00510</name>
</gene>
<feature type="transmembrane region" description="Helical" evidence="6">
    <location>
        <begin position="215"/>
        <end position="236"/>
    </location>
</feature>
<reference evidence="7 8" key="1">
    <citation type="submission" date="2020-01" db="EMBL/GenBank/DDBJ databases">
        <title>Insect and environment-associated Actinomycetes.</title>
        <authorList>
            <person name="Currrie C."/>
            <person name="Chevrette M."/>
            <person name="Carlson C."/>
            <person name="Stubbendieck R."/>
            <person name="Wendt-Pienkowski E."/>
        </authorList>
    </citation>
    <scope>NUCLEOTIDE SEQUENCE [LARGE SCALE GENOMIC DNA]</scope>
    <source>
        <strain evidence="7 8">SID7754</strain>
    </source>
</reference>
<accession>A0A7K3QK25</accession>
<feature type="transmembrane region" description="Helical" evidence="6">
    <location>
        <begin position="71"/>
        <end position="90"/>
    </location>
</feature>
<dbReference type="NCBIfam" id="TIGR01197">
    <property type="entry name" value="nramp"/>
    <property type="match status" value="1"/>
</dbReference>
<feature type="transmembrane region" description="Helical" evidence="6">
    <location>
        <begin position="174"/>
        <end position="195"/>
    </location>
</feature>
<evidence type="ECO:0000256" key="3">
    <source>
        <dbReference type="ARBA" id="ARBA00022692"/>
    </source>
</evidence>
<dbReference type="PANTHER" id="PTHR11706:SF33">
    <property type="entry name" value="NATURAL RESISTANCE-ASSOCIATED MACROPHAGE PROTEIN 2"/>
    <property type="match status" value="1"/>
</dbReference>
<name>A0A7K3QK25_9ACTN</name>
<keyword evidence="3 6" id="KW-0812">Transmembrane</keyword>
<dbReference type="InterPro" id="IPR001046">
    <property type="entry name" value="NRAMP_fam"/>
</dbReference>
<feature type="transmembrane region" description="Helical" evidence="6">
    <location>
        <begin position="406"/>
        <end position="429"/>
    </location>
</feature>
<dbReference type="GO" id="GO:0015086">
    <property type="term" value="F:cadmium ion transmembrane transporter activity"/>
    <property type="evidence" value="ECO:0007669"/>
    <property type="project" value="TreeGrafter"/>
</dbReference>
<dbReference type="GO" id="GO:0034755">
    <property type="term" value="P:iron ion transmembrane transport"/>
    <property type="evidence" value="ECO:0007669"/>
    <property type="project" value="TreeGrafter"/>
</dbReference>
<keyword evidence="4 6" id="KW-1133">Transmembrane helix</keyword>
<dbReference type="PANTHER" id="PTHR11706">
    <property type="entry name" value="SOLUTE CARRIER PROTEIN FAMILY 11 MEMBER"/>
    <property type="match status" value="1"/>
</dbReference>
<dbReference type="NCBIfam" id="NF037982">
    <property type="entry name" value="Nramp_1"/>
    <property type="match status" value="1"/>
</dbReference>
<protein>
    <submittedName>
        <fullName evidence="7">Mn(2+) uptake NRAMP transporter MntH</fullName>
    </submittedName>
</protein>
<proteinExistence type="predicted"/>
<feature type="transmembrane region" description="Helical" evidence="6">
    <location>
        <begin position="257"/>
        <end position="284"/>
    </location>
</feature>
<comment type="subcellular location">
    <subcellularLocation>
        <location evidence="1">Membrane</location>
        <topology evidence="1">Multi-pass membrane protein</topology>
    </subcellularLocation>
</comment>
<keyword evidence="2" id="KW-0813">Transport</keyword>
<dbReference type="Proteomes" id="UP000470520">
    <property type="component" value="Unassembled WGS sequence"/>
</dbReference>
<dbReference type="RefSeq" id="WP_164185999.1">
    <property type="nucleotide sequence ID" value="NZ_JAAGMR010000003.1"/>
</dbReference>
<dbReference type="AlphaFoldDB" id="A0A7K3QK25"/>
<feature type="transmembrane region" description="Helical" evidence="6">
    <location>
        <begin position="348"/>
        <end position="366"/>
    </location>
</feature>
<evidence type="ECO:0000256" key="4">
    <source>
        <dbReference type="ARBA" id="ARBA00022989"/>
    </source>
</evidence>
<feature type="transmembrane region" description="Helical" evidence="6">
    <location>
        <begin position="136"/>
        <end position="162"/>
    </location>
</feature>
<evidence type="ECO:0000256" key="1">
    <source>
        <dbReference type="ARBA" id="ARBA00004141"/>
    </source>
</evidence>
<organism evidence="7 8">
    <name type="scientific">Streptomyces bauhiniae</name>
    <dbReference type="NCBI Taxonomy" id="2340725"/>
    <lineage>
        <taxon>Bacteria</taxon>
        <taxon>Bacillati</taxon>
        <taxon>Actinomycetota</taxon>
        <taxon>Actinomycetes</taxon>
        <taxon>Kitasatosporales</taxon>
        <taxon>Streptomycetaceae</taxon>
        <taxon>Streptomyces</taxon>
    </lineage>
</organism>
<dbReference type="PRINTS" id="PR00447">
    <property type="entry name" value="NATRESASSCMP"/>
</dbReference>
<dbReference type="GO" id="GO:0005886">
    <property type="term" value="C:plasma membrane"/>
    <property type="evidence" value="ECO:0007669"/>
    <property type="project" value="TreeGrafter"/>
</dbReference>
<evidence type="ECO:0000256" key="5">
    <source>
        <dbReference type="ARBA" id="ARBA00023136"/>
    </source>
</evidence>
<evidence type="ECO:0000256" key="2">
    <source>
        <dbReference type="ARBA" id="ARBA00022448"/>
    </source>
</evidence>